<dbReference type="Pfam" id="PF14824">
    <property type="entry name" value="Sirohm_synth_M"/>
    <property type="match status" value="1"/>
</dbReference>
<dbReference type="GO" id="GO:0019354">
    <property type="term" value="P:siroheme biosynthetic process"/>
    <property type="evidence" value="ECO:0007669"/>
    <property type="project" value="InterPro"/>
</dbReference>
<dbReference type="GO" id="GO:0009086">
    <property type="term" value="P:methionine biosynthetic process"/>
    <property type="evidence" value="ECO:0007669"/>
    <property type="project" value="UniProtKB-KW"/>
</dbReference>
<keyword evidence="9" id="KW-0627">Porphyrin biosynthesis</keyword>
<keyword evidence="7" id="KW-0520">NAD</keyword>
<organism evidence="16 17">
    <name type="scientific">Lachancea quebecensis</name>
    <dbReference type="NCBI Taxonomy" id="1654605"/>
    <lineage>
        <taxon>Eukaryota</taxon>
        <taxon>Fungi</taxon>
        <taxon>Dikarya</taxon>
        <taxon>Ascomycota</taxon>
        <taxon>Saccharomycotina</taxon>
        <taxon>Saccharomycetes</taxon>
        <taxon>Saccharomycetales</taxon>
        <taxon>Saccharomycetaceae</taxon>
        <taxon>Lachancea</taxon>
    </lineage>
</organism>
<dbReference type="InterPro" id="IPR014776">
    <property type="entry name" value="4pyrrole_Mease_sub2"/>
</dbReference>
<evidence type="ECO:0000256" key="12">
    <source>
        <dbReference type="RuleBase" id="RU003960"/>
    </source>
</evidence>
<dbReference type="Gene3D" id="3.40.50.720">
    <property type="entry name" value="NAD(P)-binding Rossmann-like Domain"/>
    <property type="match status" value="1"/>
</dbReference>
<evidence type="ECO:0000256" key="9">
    <source>
        <dbReference type="ARBA" id="ARBA00023244"/>
    </source>
</evidence>
<proteinExistence type="inferred from homology"/>
<evidence type="ECO:0000256" key="11">
    <source>
        <dbReference type="ARBA" id="ARBA00055636"/>
    </source>
</evidence>
<dbReference type="Proteomes" id="UP000236544">
    <property type="component" value="Unassembled WGS sequence"/>
</dbReference>
<dbReference type="AlphaFoldDB" id="A0A0N7MLA8"/>
<keyword evidence="2 12" id="KW-0489">Methyltransferase</keyword>
<dbReference type="SUPFAM" id="SSF75615">
    <property type="entry name" value="Siroheme synthase middle domains-like"/>
    <property type="match status" value="1"/>
</dbReference>
<feature type="domain" description="Tetrapyrrole methylase" evidence="14">
    <location>
        <begin position="328"/>
        <end position="533"/>
    </location>
</feature>
<keyword evidence="5" id="KW-0949">S-adenosyl-L-methionine</keyword>
<dbReference type="PIRSF" id="PIRSF036555">
    <property type="entry name" value="SUMT_yeast"/>
    <property type="match status" value="1"/>
</dbReference>
<dbReference type="InterPro" id="IPR000878">
    <property type="entry name" value="4pyrrol_Mease"/>
</dbReference>
<keyword evidence="4 12" id="KW-0808">Transferase</keyword>
<evidence type="ECO:0000259" key="15">
    <source>
        <dbReference type="Pfam" id="PF14824"/>
    </source>
</evidence>
<evidence type="ECO:0000256" key="7">
    <source>
        <dbReference type="ARBA" id="ARBA00023027"/>
    </source>
</evidence>
<dbReference type="Gene3D" id="3.40.1010.10">
    <property type="entry name" value="Cobalt-precorrin-4 Transmethylase, Domain 1"/>
    <property type="match status" value="1"/>
</dbReference>
<dbReference type="PROSITE" id="PS00840">
    <property type="entry name" value="SUMT_2"/>
    <property type="match status" value="1"/>
</dbReference>
<dbReference type="Pfam" id="PF00590">
    <property type="entry name" value="TP_methylase"/>
    <property type="match status" value="1"/>
</dbReference>
<dbReference type="InterPro" id="IPR028281">
    <property type="entry name" value="Sirohaem_synthase_central"/>
</dbReference>
<name>A0A0N7MLA8_9SACH</name>
<keyword evidence="8" id="KW-0486">Methionine biosynthesis</keyword>
<sequence>MIQNVPLIASLNCEGEVHLLVGSRSLNITLNRAAAIAASGACAKIVNPSSAKDAEKLRKRFAGESRVSVIQKPFELQDLATQGRPLVLGVVDRVFVNIGQEEALLMQQIYQQCIKLRIPINTSQRPEFSTFSPVSTYTDPAKSGLQIAVTTNGQGCLLANRIKREIVSGLPANISQAVINMGALRDRIINEDNSSLVSSYYLNKDLQDLGYGVDEDSWDSHRLNKLVHEFAMTESEKKLKRTRWLSQIMQYYPLTQLANVSIEQLADNYMSDKAQLSPTKAEATDSTVGSPSGPASNRDSTLGDEGVSSSVQPSQVAGPVESSGKGRISLVGSGPGSVSMLTVGALHEIKTADLILADKLVPETVLALIPEKTETFIARKFPGNAERAQQELLEKGLAGLQEGRKVVRLKQGDPYIFGRGGEEFLFFSQHGYVPQVLPGLSSALTATVVAKIPATQRDIADQVLICTGTGRKGALPETPEYVESRTTVFLMALHRSELLLEALLKRGWDPEVPAAIIERASCPDQRITRTLLKYVPEVVAEIGSRPPGLLVVGKAVGALVDQKLLEFDDNKKHFIEEGLDSSSEPSINLGELLQVCT</sequence>
<dbReference type="EMBL" id="LN890563">
    <property type="protein sequence ID" value="CUS21764.1"/>
    <property type="molecule type" value="Genomic_DNA"/>
</dbReference>
<dbReference type="GO" id="GO:0004851">
    <property type="term" value="F:uroporphyrin-III C-methyltransferase activity"/>
    <property type="evidence" value="ECO:0007669"/>
    <property type="project" value="UniProtKB-EC"/>
</dbReference>
<dbReference type="PANTHER" id="PTHR45790:SF6">
    <property type="entry name" value="UROPORPHYRINOGEN-III C-METHYLTRANSFERASE"/>
    <property type="match status" value="1"/>
</dbReference>
<dbReference type="InterPro" id="IPR050161">
    <property type="entry name" value="Siro_Cobalamin_biosynth"/>
</dbReference>
<reference evidence="17" key="1">
    <citation type="submission" date="2015-10" db="EMBL/GenBank/DDBJ databases">
        <authorList>
            <person name="Devillers H."/>
        </authorList>
    </citation>
    <scope>NUCLEOTIDE SEQUENCE [LARGE SCALE GENOMIC DNA]</scope>
</reference>
<dbReference type="Gene3D" id="3.30.950.10">
    <property type="entry name" value="Methyltransferase, Cobalt-precorrin-4 Transmethylase, Domain 2"/>
    <property type="match status" value="1"/>
</dbReference>
<dbReference type="CDD" id="cd11642">
    <property type="entry name" value="SUMT"/>
    <property type="match status" value="1"/>
</dbReference>
<dbReference type="PANTHER" id="PTHR45790">
    <property type="entry name" value="SIROHEME SYNTHASE-RELATED"/>
    <property type="match status" value="1"/>
</dbReference>
<evidence type="ECO:0000256" key="3">
    <source>
        <dbReference type="ARBA" id="ARBA00022605"/>
    </source>
</evidence>
<dbReference type="InterPro" id="IPR014777">
    <property type="entry name" value="4pyrrole_Mease_sub1"/>
</dbReference>
<comment type="function">
    <text evidence="11">Siroheme synthase involved in methionine biosynthesis.</text>
</comment>
<dbReference type="InterPro" id="IPR003043">
    <property type="entry name" value="Uropor_MeTrfase_CS"/>
</dbReference>
<evidence type="ECO:0000256" key="2">
    <source>
        <dbReference type="ARBA" id="ARBA00022603"/>
    </source>
</evidence>
<dbReference type="InterPro" id="IPR035996">
    <property type="entry name" value="4pyrrol_Methylase_sf"/>
</dbReference>
<evidence type="ECO:0000259" key="14">
    <source>
        <dbReference type="Pfam" id="PF00590"/>
    </source>
</evidence>
<protein>
    <submittedName>
        <fullName evidence="16">LAQU0S04e00254g1_1</fullName>
    </submittedName>
</protein>
<feature type="domain" description="Siroheme synthase central" evidence="15">
    <location>
        <begin position="144"/>
        <end position="167"/>
    </location>
</feature>
<evidence type="ECO:0000256" key="4">
    <source>
        <dbReference type="ARBA" id="ARBA00022679"/>
    </source>
</evidence>
<dbReference type="InterPro" id="IPR012066">
    <property type="entry name" value="Met1_fungi"/>
</dbReference>
<evidence type="ECO:0000313" key="16">
    <source>
        <dbReference type="EMBL" id="CUS21764.1"/>
    </source>
</evidence>
<dbReference type="OrthoDB" id="508204at2759"/>
<comment type="catalytic activity">
    <reaction evidence="10">
        <text>uroporphyrinogen III + 2 S-adenosyl-L-methionine = precorrin-2 + 2 S-adenosyl-L-homocysteine + H(+)</text>
        <dbReference type="Rhea" id="RHEA:32459"/>
        <dbReference type="ChEBI" id="CHEBI:15378"/>
        <dbReference type="ChEBI" id="CHEBI:57308"/>
        <dbReference type="ChEBI" id="CHEBI:57856"/>
        <dbReference type="ChEBI" id="CHEBI:58827"/>
        <dbReference type="ChEBI" id="CHEBI:59789"/>
        <dbReference type="EC" id="2.1.1.107"/>
    </reaction>
</comment>
<dbReference type="SUPFAM" id="SSF53790">
    <property type="entry name" value="Tetrapyrrole methylase"/>
    <property type="match status" value="1"/>
</dbReference>
<evidence type="ECO:0000256" key="8">
    <source>
        <dbReference type="ARBA" id="ARBA00023167"/>
    </source>
</evidence>
<evidence type="ECO:0000256" key="1">
    <source>
        <dbReference type="ARBA" id="ARBA00005879"/>
    </source>
</evidence>
<dbReference type="GO" id="GO:0000103">
    <property type="term" value="P:sulfate assimilation"/>
    <property type="evidence" value="ECO:0007669"/>
    <property type="project" value="InterPro"/>
</dbReference>
<feature type="compositionally biased region" description="Polar residues" evidence="13">
    <location>
        <begin position="276"/>
        <end position="300"/>
    </location>
</feature>
<keyword evidence="17" id="KW-1185">Reference proteome</keyword>
<evidence type="ECO:0000256" key="13">
    <source>
        <dbReference type="SAM" id="MobiDB-lite"/>
    </source>
</evidence>
<accession>A0A0N7MLA8</accession>
<dbReference type="PROSITE" id="PS00839">
    <property type="entry name" value="SUMT_1"/>
    <property type="match status" value="1"/>
</dbReference>
<comment type="similarity">
    <text evidence="1 12">Belongs to the precorrin methyltransferase family.</text>
</comment>
<dbReference type="FunFam" id="3.30.950.10:FF:000005">
    <property type="entry name" value="Uroporphyrin-III c-methyltransferase, putative"/>
    <property type="match status" value="1"/>
</dbReference>
<evidence type="ECO:0000256" key="6">
    <source>
        <dbReference type="ARBA" id="ARBA00023002"/>
    </source>
</evidence>
<keyword evidence="6" id="KW-0560">Oxidoreductase</keyword>
<dbReference type="FunFam" id="3.40.1010.10:FF:000006">
    <property type="entry name" value="Siroheme synthase, putative"/>
    <property type="match status" value="1"/>
</dbReference>
<dbReference type="GO" id="GO:0032259">
    <property type="term" value="P:methylation"/>
    <property type="evidence" value="ECO:0007669"/>
    <property type="project" value="UniProtKB-KW"/>
</dbReference>
<feature type="region of interest" description="Disordered" evidence="13">
    <location>
        <begin position="276"/>
        <end position="327"/>
    </location>
</feature>
<gene>
    <name evidence="16" type="ORF">LAQU0_S04e00254g</name>
</gene>
<evidence type="ECO:0000256" key="5">
    <source>
        <dbReference type="ARBA" id="ARBA00022691"/>
    </source>
</evidence>
<dbReference type="GO" id="GO:0016491">
    <property type="term" value="F:oxidoreductase activity"/>
    <property type="evidence" value="ECO:0007669"/>
    <property type="project" value="UniProtKB-KW"/>
</dbReference>
<dbReference type="InterPro" id="IPR006366">
    <property type="entry name" value="CobA/CysG_C"/>
</dbReference>
<keyword evidence="3" id="KW-0028">Amino-acid biosynthesis</keyword>
<evidence type="ECO:0000313" key="17">
    <source>
        <dbReference type="Proteomes" id="UP000236544"/>
    </source>
</evidence>
<evidence type="ECO:0000256" key="10">
    <source>
        <dbReference type="ARBA" id="ARBA00052360"/>
    </source>
</evidence>